<accession>A0ABQ6WWD2</accession>
<reference evidence="1 2" key="1">
    <citation type="submission" date="2019-04" db="EMBL/GenBank/DDBJ databases">
        <authorList>
            <consortium name="DOE Joint Genome Institute"/>
            <person name="Mondo S."/>
            <person name="Kjaerbolling I."/>
            <person name="Vesth T."/>
            <person name="Frisvad J.C."/>
            <person name="Nybo J.L."/>
            <person name="Theobald S."/>
            <person name="Kildgaard S."/>
            <person name="Isbrandt T."/>
            <person name="Kuo A."/>
            <person name="Sato A."/>
            <person name="Lyhne E.K."/>
            <person name="Kogle M.E."/>
            <person name="Wiebenga A."/>
            <person name="Kun R.S."/>
            <person name="Lubbers R.J."/>
            <person name="Makela M.R."/>
            <person name="Barry K."/>
            <person name="Chovatia M."/>
            <person name="Clum A."/>
            <person name="Daum C."/>
            <person name="Haridas S."/>
            <person name="He G."/>
            <person name="LaButti K."/>
            <person name="Lipzen A."/>
            <person name="Riley R."/>
            <person name="Salamov A."/>
            <person name="Simmons B.A."/>
            <person name="Magnuson J.K."/>
            <person name="Henrissat B."/>
            <person name="Mortensen U.H."/>
            <person name="Larsen T.O."/>
            <person name="Devries R.P."/>
            <person name="Grigoriev I.V."/>
            <person name="Machida M."/>
            <person name="Baker S.E."/>
            <person name="Andersen M.R."/>
            <person name="Cantor M.N."/>
            <person name="Hua S.X."/>
        </authorList>
    </citation>
    <scope>NUCLEOTIDE SEQUENCE [LARGE SCALE GENOMIC DNA]</scope>
    <source>
        <strain evidence="1 2">CBS 117616</strain>
    </source>
</reference>
<organism evidence="1 2">
    <name type="scientific">Aspergillus pseudocaelatus</name>
    <dbReference type="NCBI Taxonomy" id="1825620"/>
    <lineage>
        <taxon>Eukaryota</taxon>
        <taxon>Fungi</taxon>
        <taxon>Dikarya</taxon>
        <taxon>Ascomycota</taxon>
        <taxon>Pezizomycotina</taxon>
        <taxon>Eurotiomycetes</taxon>
        <taxon>Eurotiomycetidae</taxon>
        <taxon>Eurotiales</taxon>
        <taxon>Aspergillaceae</taxon>
        <taxon>Aspergillus</taxon>
        <taxon>Aspergillus subgen. Circumdati</taxon>
    </lineage>
</organism>
<sequence>MAKGDSILLFLQKHSNILSFTLQACYLTTGSWTPIFAHLDQSTPELENLNLSTLCGNHMQNFQYAPRVAHVGSNETEQQQDEGKEEVDGLVNLQPIWETDQPPRWTSFSAHGGKYVHTRSFTREESMKGLVFQPLRPDGGRARGSMERMLWRKTRTALYEPP</sequence>
<evidence type="ECO:0000313" key="2">
    <source>
        <dbReference type="Proteomes" id="UP000325395"/>
    </source>
</evidence>
<dbReference type="PROSITE" id="PS51257">
    <property type="entry name" value="PROKAR_LIPOPROTEIN"/>
    <property type="match status" value="1"/>
</dbReference>
<proteinExistence type="predicted"/>
<evidence type="ECO:0000313" key="1">
    <source>
        <dbReference type="EMBL" id="KAE8421358.1"/>
    </source>
</evidence>
<keyword evidence="2" id="KW-1185">Reference proteome</keyword>
<protein>
    <submittedName>
        <fullName evidence="1">Uncharacterized protein</fullName>
    </submittedName>
</protein>
<dbReference type="EMBL" id="ML735701">
    <property type="protein sequence ID" value="KAE8421358.1"/>
    <property type="molecule type" value="Genomic_DNA"/>
</dbReference>
<name>A0ABQ6WWD2_9EURO</name>
<dbReference type="Proteomes" id="UP000325395">
    <property type="component" value="Unassembled WGS sequence"/>
</dbReference>
<gene>
    <name evidence="1" type="ORF">BDV36DRAFT_292285</name>
</gene>